<evidence type="ECO:0000313" key="9">
    <source>
        <dbReference type="Proteomes" id="UP000472270"/>
    </source>
</evidence>
<dbReference type="Pfam" id="PF17407">
    <property type="entry name" value="Nrap_D6"/>
    <property type="match status" value="1"/>
</dbReference>
<accession>A0A673LLJ8</accession>
<keyword evidence="9" id="KW-1185">Reference proteome</keyword>
<dbReference type="Gene3D" id="3.30.70.3030">
    <property type="match status" value="1"/>
</dbReference>
<dbReference type="GO" id="GO:0006364">
    <property type="term" value="P:rRNA processing"/>
    <property type="evidence" value="ECO:0007669"/>
    <property type="project" value="TreeGrafter"/>
</dbReference>
<keyword evidence="3" id="KW-0539">Nucleus</keyword>
<dbReference type="InterPro" id="IPR035368">
    <property type="entry name" value="Nrap_D3"/>
</dbReference>
<comment type="function">
    <text evidence="2">Part of the small subunit (SSU) processome, first precursor of the small eukaryotic ribosomal subunit. During the assembly of the SSU processome in the nucleolus, many ribosome biogenesis factors, an RNA chaperone and ribosomal proteins associate with the nascent pre-rRNA and work in concert to generate RNA folding, modifications, rearrangements and cleavage as well as targeted degradation of pre-ribosomal RNA by the RNA exosome.</text>
</comment>
<dbReference type="InterPro" id="IPR035371">
    <property type="entry name" value="Nrap_D6"/>
</dbReference>
<name>A0A673LLJ8_9TELE</name>
<dbReference type="GO" id="GO:0003723">
    <property type="term" value="F:RNA binding"/>
    <property type="evidence" value="ECO:0007669"/>
    <property type="project" value="UniProtKB-KW"/>
</dbReference>
<evidence type="ECO:0000256" key="2">
    <source>
        <dbReference type="ARBA" id="ARBA00035000"/>
    </source>
</evidence>
<dbReference type="Pfam" id="PF17405">
    <property type="entry name" value="Nrap_D4"/>
    <property type="match status" value="1"/>
</dbReference>
<evidence type="ECO:0000313" key="8">
    <source>
        <dbReference type="Ensembl" id="ENSSRHP00000076794.1"/>
    </source>
</evidence>
<comment type="subcellular location">
    <subcellularLocation>
        <location evidence="3">Nucleus</location>
        <location evidence="3">Nucleolus</location>
    </subcellularLocation>
</comment>
<feature type="domain" description="Nrap protein" evidence="6">
    <location>
        <begin position="436"/>
        <end position="584"/>
    </location>
</feature>
<feature type="domain" description="Nrap protein" evidence="5">
    <location>
        <begin position="306"/>
        <end position="406"/>
    </location>
</feature>
<dbReference type="PANTHER" id="PTHR17972">
    <property type="entry name" value="NUCLEOLAR RNA-ASSOCIATED PROTEIN"/>
    <property type="match status" value="1"/>
</dbReference>
<evidence type="ECO:0000259" key="6">
    <source>
        <dbReference type="Pfam" id="PF17405"/>
    </source>
</evidence>
<evidence type="ECO:0000259" key="4">
    <source>
        <dbReference type="Pfam" id="PF03813"/>
    </source>
</evidence>
<dbReference type="InterPro" id="IPR005554">
    <property type="entry name" value="NOL6/Upt22"/>
</dbReference>
<dbReference type="Pfam" id="PF03813">
    <property type="entry name" value="Nrap"/>
    <property type="match status" value="1"/>
</dbReference>
<dbReference type="GO" id="GO:0034456">
    <property type="term" value="C:UTP-C complex"/>
    <property type="evidence" value="ECO:0007669"/>
    <property type="project" value="TreeGrafter"/>
</dbReference>
<dbReference type="GO" id="GO:0032545">
    <property type="term" value="C:CURI complex"/>
    <property type="evidence" value="ECO:0007669"/>
    <property type="project" value="TreeGrafter"/>
</dbReference>
<evidence type="ECO:0000259" key="5">
    <source>
        <dbReference type="Pfam" id="PF17404"/>
    </source>
</evidence>
<organism evidence="8 9">
    <name type="scientific">Sinocyclocheilus rhinocerous</name>
    <dbReference type="NCBI Taxonomy" id="307959"/>
    <lineage>
        <taxon>Eukaryota</taxon>
        <taxon>Metazoa</taxon>
        <taxon>Chordata</taxon>
        <taxon>Craniata</taxon>
        <taxon>Vertebrata</taxon>
        <taxon>Euteleostomi</taxon>
        <taxon>Actinopterygii</taxon>
        <taxon>Neopterygii</taxon>
        <taxon>Teleostei</taxon>
        <taxon>Ostariophysi</taxon>
        <taxon>Cypriniformes</taxon>
        <taxon>Cyprinidae</taxon>
        <taxon>Cyprininae</taxon>
        <taxon>Sinocyclocheilus</taxon>
    </lineage>
</organism>
<protein>
    <recommendedName>
        <fullName evidence="1 3">Nucleolar protein 6</fullName>
    </recommendedName>
</protein>
<dbReference type="Ensembl" id="ENSSRHT00000078884.1">
    <property type="protein sequence ID" value="ENSSRHP00000076794.1"/>
    <property type="gene ID" value="ENSSRHG00000038037.1"/>
</dbReference>
<keyword evidence="3" id="KW-0694">RNA-binding</keyword>
<dbReference type="Pfam" id="PF17404">
    <property type="entry name" value="Nrap_D3"/>
    <property type="match status" value="1"/>
</dbReference>
<reference evidence="8" key="2">
    <citation type="submission" date="2025-09" db="UniProtKB">
        <authorList>
            <consortium name="Ensembl"/>
        </authorList>
    </citation>
    <scope>IDENTIFICATION</scope>
</reference>
<evidence type="ECO:0000256" key="1">
    <source>
        <dbReference type="ARBA" id="ARBA00016437"/>
    </source>
</evidence>
<dbReference type="Proteomes" id="UP000472270">
    <property type="component" value="Unassembled WGS sequence"/>
</dbReference>
<evidence type="ECO:0000256" key="3">
    <source>
        <dbReference type="RuleBase" id="RU364032"/>
    </source>
</evidence>
<dbReference type="InterPro" id="IPR035082">
    <property type="entry name" value="Nrap_D1"/>
</dbReference>
<dbReference type="PANTHER" id="PTHR17972:SF0">
    <property type="entry name" value="NUCLEOLAR PROTEIN 6"/>
    <property type="match status" value="1"/>
</dbReference>
<evidence type="ECO:0000259" key="7">
    <source>
        <dbReference type="Pfam" id="PF17407"/>
    </source>
</evidence>
<dbReference type="AlphaFoldDB" id="A0A673LLJ8"/>
<reference evidence="8" key="1">
    <citation type="submission" date="2025-08" db="UniProtKB">
        <authorList>
            <consortium name="Ensembl"/>
        </authorList>
    </citation>
    <scope>IDENTIFICATION</scope>
</reference>
<feature type="domain" description="Nrap protein" evidence="7">
    <location>
        <begin position="667"/>
        <end position="797"/>
    </location>
</feature>
<dbReference type="GO" id="GO:0006409">
    <property type="term" value="P:tRNA export from nucleus"/>
    <property type="evidence" value="ECO:0007669"/>
    <property type="project" value="TreeGrafter"/>
</dbReference>
<dbReference type="GO" id="GO:0032040">
    <property type="term" value="C:small-subunit processome"/>
    <property type="evidence" value="ECO:0007669"/>
    <property type="project" value="TreeGrafter"/>
</dbReference>
<feature type="domain" description="Nrap protein" evidence="4">
    <location>
        <begin position="49"/>
        <end position="189"/>
    </location>
</feature>
<dbReference type="InterPro" id="IPR035369">
    <property type="entry name" value="Nrap_D4"/>
</dbReference>
<comment type="similarity">
    <text evidence="3">Belongs to the NRAP family.</text>
</comment>
<proteinExistence type="inferred from homology"/>
<sequence length="806" mass="91170">MKKKRKESTETSDGKPRLSEPFEAFIKLCRKTLVSSYPLGTCVKPKVSVDLAVTIPASILHPMDAINQRYPRKRALYLAGLARHLSFAKFVGSLHYSCLHGNWLRPVLLLKPPSKDSSKVTIRILAIPPPDFLKPSRFHPQKNNIRTEWLTGVADTQQDSSEPPTPHYNSTVLGDHLPLSHLQFLSAISAQCPAFGEGVALLKVWLRQNALHFLASTDLTENGITLSRNPDSEAVSRSDSCSYLLFSTRFVLIQHEASLPLKFWDDPTVDGFHALFMTPKSMLRTYDNVFKLSSLVNLQTSCKKLLLLNELMDQRLGERIHLLAHSLPQDPEHKDQPPLSIGLLLNLEHAPSVLERGPPADNPKAAEFRQLWGSSITEAVLWSGNSISHRRFVLLKIIAHLLELHADIPKSCIRFVGGQLDIVIKVGKEVLHRSECKLWQLKGLPLSITSVQGAHQALRYTQFLVFFDRKKNHIGLAPKENKPCPYYITPIKVENGHMAIRHVKAAFHICLGELLCKQHKYKCHATPTYLDVWKVAYHREPQILRESLTPEGMLIYRDNAEAQALELETLHKPFLTSTLHGYSTYISIMGVLVLCAAWLNAGWHLSSCWKISERKQLICWWLQFFLHPMLQRAVMLAAESLRVLETQLDSDQKQDIWVAFRPPLEDDVLIHLDSKQVPMLAKAVDPPANTFLQGTHRGEPFTSGGALPVIDYDPVRLYLSELREAFGDLVLFFYDPYGGTVIAVLWKPAAFEPKPFKISLMNARRVEVNDDVATTVPNVEAILQDFRIIGEGLVKKFDLRTEKWVV</sequence>